<keyword evidence="4 6" id="KW-0648">Protein biosynthesis</keyword>
<comment type="subcellular location">
    <subcellularLocation>
        <location evidence="1 6">Cytoplasm</location>
    </subcellularLocation>
</comment>
<dbReference type="RefSeq" id="WP_038491054.1">
    <property type="nucleotide sequence ID" value="NZ_CP009962.1"/>
</dbReference>
<dbReference type="OrthoDB" id="9804006at2"/>
<dbReference type="SUPFAM" id="SSF55194">
    <property type="entry name" value="Ribosome recycling factor, RRF"/>
    <property type="match status" value="1"/>
</dbReference>
<feature type="domain" description="Ribosome recycling factor" evidence="7">
    <location>
        <begin position="22"/>
        <end position="184"/>
    </location>
</feature>
<evidence type="ECO:0000259" key="7">
    <source>
        <dbReference type="Pfam" id="PF01765"/>
    </source>
</evidence>
<dbReference type="NCBIfam" id="TIGR00496">
    <property type="entry name" value="frr"/>
    <property type="match status" value="1"/>
</dbReference>
<accession>A0A0A1FFM7</accession>
<dbReference type="KEGG" id="care:LT85_3427"/>
<dbReference type="EMBL" id="CP009962">
    <property type="protein sequence ID" value="AIY42585.1"/>
    <property type="molecule type" value="Genomic_DNA"/>
</dbReference>
<evidence type="ECO:0000256" key="1">
    <source>
        <dbReference type="ARBA" id="ARBA00004496"/>
    </source>
</evidence>
<dbReference type="PANTHER" id="PTHR20982">
    <property type="entry name" value="RIBOSOME RECYCLING FACTOR"/>
    <property type="match status" value="1"/>
</dbReference>
<evidence type="ECO:0000256" key="4">
    <source>
        <dbReference type="ARBA" id="ARBA00022917"/>
    </source>
</evidence>
<evidence type="ECO:0000256" key="2">
    <source>
        <dbReference type="ARBA" id="ARBA00005912"/>
    </source>
</evidence>
<keyword evidence="9" id="KW-1185">Reference proteome</keyword>
<name>A0A0A1FFM7_9BURK</name>
<dbReference type="FunFam" id="1.10.132.20:FF:000001">
    <property type="entry name" value="Ribosome-recycling factor"/>
    <property type="match status" value="1"/>
</dbReference>
<dbReference type="AlphaFoldDB" id="A0A0A1FFM7"/>
<evidence type="ECO:0000313" key="8">
    <source>
        <dbReference type="EMBL" id="AIY42585.1"/>
    </source>
</evidence>
<reference evidence="9" key="1">
    <citation type="journal article" date="2014" name="Soil Biol. Biochem.">
        <title>Structure and function of bacterial communities in ageing soils: Insights from the Mendocino ecological staircase.</title>
        <authorList>
            <person name="Uroz S."/>
            <person name="Tech J.J."/>
            <person name="Sawaya N.A."/>
            <person name="Frey-Klett P."/>
            <person name="Leveau J.H.J."/>
        </authorList>
    </citation>
    <scope>NUCLEOTIDE SEQUENCE [LARGE SCALE GENOMIC DNA]</scope>
    <source>
        <strain evidence="9">Cal35</strain>
    </source>
</reference>
<dbReference type="Pfam" id="PF01765">
    <property type="entry name" value="RRF"/>
    <property type="match status" value="1"/>
</dbReference>
<dbReference type="InterPro" id="IPR036191">
    <property type="entry name" value="RRF_sf"/>
</dbReference>
<dbReference type="Proteomes" id="UP000030302">
    <property type="component" value="Chromosome"/>
</dbReference>
<dbReference type="InterPro" id="IPR002661">
    <property type="entry name" value="Ribosome_recyc_fac"/>
</dbReference>
<evidence type="ECO:0000256" key="6">
    <source>
        <dbReference type="HAMAP-Rule" id="MF_00040"/>
    </source>
</evidence>
<dbReference type="InterPro" id="IPR023584">
    <property type="entry name" value="Ribosome_recyc_fac_dom"/>
</dbReference>
<dbReference type="GO" id="GO:0043023">
    <property type="term" value="F:ribosomal large subunit binding"/>
    <property type="evidence" value="ECO:0007669"/>
    <property type="project" value="TreeGrafter"/>
</dbReference>
<dbReference type="GO" id="GO:0005829">
    <property type="term" value="C:cytosol"/>
    <property type="evidence" value="ECO:0007669"/>
    <property type="project" value="GOC"/>
</dbReference>
<evidence type="ECO:0000256" key="5">
    <source>
        <dbReference type="ARBA" id="ARBA00025050"/>
    </source>
</evidence>
<proteinExistence type="inferred from homology"/>
<dbReference type="HOGENOM" id="CLU_073981_2_0_4"/>
<dbReference type="FunFam" id="3.30.1360.40:FF:000001">
    <property type="entry name" value="Ribosome-recycling factor"/>
    <property type="match status" value="1"/>
</dbReference>
<dbReference type="STRING" id="279058.LT85_3427"/>
<dbReference type="GO" id="GO:0002184">
    <property type="term" value="P:cytoplasmic translational termination"/>
    <property type="evidence" value="ECO:0007669"/>
    <property type="project" value="TreeGrafter"/>
</dbReference>
<comment type="function">
    <text evidence="5 6">Responsible for the release of ribosomes from messenger RNA at the termination of protein biosynthesis. May increase the efficiency of translation by recycling ribosomes from one round of translation to another.</text>
</comment>
<organism evidence="8 9">
    <name type="scientific">Collimonas arenae</name>
    <dbReference type="NCBI Taxonomy" id="279058"/>
    <lineage>
        <taxon>Bacteria</taxon>
        <taxon>Pseudomonadati</taxon>
        <taxon>Pseudomonadota</taxon>
        <taxon>Betaproteobacteria</taxon>
        <taxon>Burkholderiales</taxon>
        <taxon>Oxalobacteraceae</taxon>
        <taxon>Collimonas</taxon>
    </lineage>
</organism>
<comment type="similarity">
    <text evidence="2 6">Belongs to the RRF family.</text>
</comment>
<protein>
    <recommendedName>
        <fullName evidence="6">Ribosome-recycling factor</fullName>
        <shortName evidence="6">RRF</shortName>
    </recommendedName>
    <alternativeName>
        <fullName evidence="6">Ribosome-releasing factor</fullName>
    </alternativeName>
</protein>
<evidence type="ECO:0000256" key="3">
    <source>
        <dbReference type="ARBA" id="ARBA00022490"/>
    </source>
</evidence>
<dbReference type="CDD" id="cd00520">
    <property type="entry name" value="RRF"/>
    <property type="match status" value="1"/>
</dbReference>
<keyword evidence="3 6" id="KW-0963">Cytoplasm</keyword>
<gene>
    <name evidence="6" type="primary">frr</name>
    <name evidence="8" type="ORF">LT85_3427</name>
</gene>
<sequence>MSIADVKKNTDERMKKSIETLRADLAKVRTGRAHTGILDHIMVDYYGSPANLSQVANVTLIDARTIGVQPFEKKMIAVVEKAIRESDLGLNPSTQGELVRVPTPALTEERRKEMVKLVKGEAEDAKIAIRNIRRDANESFKKLVKDKECSEDDERRAQDDIQKLTDKFVAEIDKQVVDKEKEILTV</sequence>
<dbReference type="HAMAP" id="MF_00040">
    <property type="entry name" value="RRF"/>
    <property type="match status" value="1"/>
</dbReference>
<dbReference type="Gene3D" id="1.10.132.20">
    <property type="entry name" value="Ribosome-recycling factor"/>
    <property type="match status" value="1"/>
</dbReference>
<dbReference type="PANTHER" id="PTHR20982:SF3">
    <property type="entry name" value="MITOCHONDRIAL RIBOSOME RECYCLING FACTOR PSEUDO 1"/>
    <property type="match status" value="1"/>
</dbReference>
<evidence type="ECO:0000313" key="9">
    <source>
        <dbReference type="Proteomes" id="UP000030302"/>
    </source>
</evidence>
<dbReference type="Gene3D" id="3.30.1360.40">
    <property type="match status" value="1"/>
</dbReference>